<feature type="region of interest" description="Disordered" evidence="1">
    <location>
        <begin position="677"/>
        <end position="697"/>
    </location>
</feature>
<name>A0A834R4K5_SARSC</name>
<evidence type="ECO:0000256" key="1">
    <source>
        <dbReference type="SAM" id="MobiDB-lite"/>
    </source>
</evidence>
<feature type="compositionally biased region" description="Low complexity" evidence="1">
    <location>
        <begin position="606"/>
        <end position="616"/>
    </location>
</feature>
<dbReference type="Proteomes" id="UP000070412">
    <property type="component" value="Unassembled WGS sequence"/>
</dbReference>
<reference evidence="2" key="2">
    <citation type="submission" date="2020-01" db="EMBL/GenBank/DDBJ databases">
        <authorList>
            <person name="Korhonen P.K.K."/>
            <person name="Guangxu M.G."/>
            <person name="Wang T.W."/>
            <person name="Stroehlein A.J.S."/>
            <person name="Young N.D."/>
            <person name="Ang C.-S.A."/>
            <person name="Fernando D.W.F."/>
            <person name="Lu H.L."/>
            <person name="Taylor S.T."/>
            <person name="Ehtesham M.E.M."/>
            <person name="Najaraj S.H.N."/>
            <person name="Harsha G.H.G."/>
            <person name="Madugundu A.M."/>
            <person name="Renuse S.R."/>
            <person name="Holt D.H."/>
            <person name="Pandey A.P."/>
            <person name="Papenfuss A.P."/>
            <person name="Gasser R.B.G."/>
            <person name="Fischer K.F."/>
        </authorList>
    </citation>
    <scope>NUCLEOTIDE SEQUENCE</scope>
    <source>
        <strain evidence="2">SSS_KF_BRIS2020</strain>
    </source>
</reference>
<feature type="region of interest" description="Disordered" evidence="1">
    <location>
        <begin position="366"/>
        <end position="412"/>
    </location>
</feature>
<reference evidence="4" key="1">
    <citation type="journal article" date="2020" name="PLoS Negl. Trop. Dis.">
        <title>High-quality nuclear genome for Sarcoptes scabiei-A critical resource for a neglected parasite.</title>
        <authorList>
            <person name="Korhonen P.K."/>
            <person name="Gasser R.B."/>
            <person name="Ma G."/>
            <person name="Wang T."/>
            <person name="Stroehlein A.J."/>
            <person name="Young N.D."/>
            <person name="Ang C.S."/>
            <person name="Fernando D.D."/>
            <person name="Lu H.C."/>
            <person name="Taylor S."/>
            <person name="Reynolds S.L."/>
            <person name="Mofiz E."/>
            <person name="Najaraj S.H."/>
            <person name="Gowda H."/>
            <person name="Madugundu A."/>
            <person name="Renuse S."/>
            <person name="Holt D."/>
            <person name="Pandey A."/>
            <person name="Papenfuss A.T."/>
            <person name="Fischer K."/>
        </authorList>
    </citation>
    <scope>NUCLEOTIDE SEQUENCE [LARGE SCALE GENOMIC DNA]</scope>
</reference>
<feature type="compositionally biased region" description="Low complexity" evidence="1">
    <location>
        <begin position="437"/>
        <end position="468"/>
    </location>
</feature>
<feature type="compositionally biased region" description="Polar residues" evidence="1">
    <location>
        <begin position="746"/>
        <end position="759"/>
    </location>
</feature>
<feature type="compositionally biased region" description="Basic and acidic residues" evidence="1">
    <location>
        <begin position="688"/>
        <end position="697"/>
    </location>
</feature>
<feature type="region of interest" description="Disordered" evidence="1">
    <location>
        <begin position="732"/>
        <end position="759"/>
    </location>
</feature>
<protein>
    <submittedName>
        <fullName evidence="2 3">Uncharacterized protein</fullName>
    </submittedName>
</protein>
<evidence type="ECO:0000313" key="2">
    <source>
        <dbReference type="EMBL" id="KAF7489052.1"/>
    </source>
</evidence>
<keyword evidence="4" id="KW-1185">Reference proteome</keyword>
<feature type="compositionally biased region" description="Polar residues" evidence="1">
    <location>
        <begin position="617"/>
        <end position="634"/>
    </location>
</feature>
<evidence type="ECO:0000313" key="3">
    <source>
        <dbReference type="EnsemblMetazoa" id="KAF7489052.1"/>
    </source>
</evidence>
<sequence length="843" mass="93622">MLPIVTALPPLPSPLSASNMKPFELQQPYNHIQCDVAKIALYSLPSNLRLDSIDFEQCILDCVTNKFLTDQKSSTSSLSSSSSSSSAISQNGLSKRMVSEIPIYPKLYDPSSSSSSPSSLNYTVAIHSKKLWWNVWDSSECPPIDIRDSNNSMRLSFTKIQLCYVNHRMPDLIIWLFFSLPKVSEKDNLKTLSPSSSTSKRLQFKSNRNNSLFALVWKCFSEQDVVHLREVYKHLQSMPSNLKRYSLLKQFDEKFIDLNDENEKNIEGDGDDDDDDDDDDHILTTIIHSNMMKFRSQTCSSNHPTNIKLTSNNNSGDCDNYCYNNNDHHNSQKQNTINQCLLSKFSPNTNILPILSSSVVSVFQNNNNNTNNRNSHKHQQLTSSLLLSSPSTSISSSSSSSSSSLISPPSTSSVMMNDRAMLVLARQRQPAKIIQATTMTTIDSKKSTTSSSQSSLSSQTPSSPASSILIPVNSNDTFMTINPKYHWPMRPIQTNDECMKSMLGLTRPRRKKTIGLNNSNTIPSSISTNNNNNGIGNNCSLIINDNHNDYFDVNASAAKKSESEFDTTQINLFLLNRRNSSKKSSSKKSHPRSRSVDSGGYRNRSHQNQQHQQQQQLIIKSPSSPLNKTNQSKSVVVAQSPKISPKKLNRSHSGNAPLIAEQEKPFLDHLILNSEGSSLSDDTSSGEFNHHEDHHPLDNAKAIDSRSKQSTLNQFVLPRKSILVKSALKKTLGSDQSSAKTEDRSVASSSTVEDGPSQTLRNHLSLLTAANLFGDRYRFGLGPRKKSTDQCDRFIRDGSKLVSSTSASSSSSLSSTSSLHNHNCHHKKNVTFSAYATIQMVDS</sequence>
<organism evidence="2">
    <name type="scientific">Sarcoptes scabiei</name>
    <name type="common">Itch mite</name>
    <name type="synonym">Acarus scabiei</name>
    <dbReference type="NCBI Taxonomy" id="52283"/>
    <lineage>
        <taxon>Eukaryota</taxon>
        <taxon>Metazoa</taxon>
        <taxon>Ecdysozoa</taxon>
        <taxon>Arthropoda</taxon>
        <taxon>Chelicerata</taxon>
        <taxon>Arachnida</taxon>
        <taxon>Acari</taxon>
        <taxon>Acariformes</taxon>
        <taxon>Sarcoptiformes</taxon>
        <taxon>Astigmata</taxon>
        <taxon>Psoroptidia</taxon>
        <taxon>Sarcoptoidea</taxon>
        <taxon>Sarcoptidae</taxon>
        <taxon>Sarcoptinae</taxon>
        <taxon>Sarcoptes</taxon>
    </lineage>
</organism>
<reference evidence="3" key="3">
    <citation type="submission" date="2022-06" db="UniProtKB">
        <authorList>
            <consortium name="EnsemblMetazoa"/>
        </authorList>
    </citation>
    <scope>IDENTIFICATION</scope>
</reference>
<feature type="compositionally biased region" description="Basic residues" evidence="1">
    <location>
        <begin position="579"/>
        <end position="593"/>
    </location>
</feature>
<proteinExistence type="predicted"/>
<dbReference type="OrthoDB" id="6516302at2759"/>
<gene>
    <name evidence="2" type="ORF">SSS_6215</name>
</gene>
<evidence type="ECO:0000313" key="4">
    <source>
        <dbReference type="Proteomes" id="UP000070412"/>
    </source>
</evidence>
<feature type="compositionally biased region" description="Low complexity" evidence="1">
    <location>
        <begin position="381"/>
        <end position="412"/>
    </location>
</feature>
<feature type="region of interest" description="Disordered" evidence="1">
    <location>
        <begin position="576"/>
        <end position="655"/>
    </location>
</feature>
<dbReference type="EnsemblMetazoa" id="SSS_6215s_mrna">
    <property type="protein sequence ID" value="KAF7489052.1"/>
    <property type="gene ID" value="SSS_6215"/>
</dbReference>
<dbReference type="AlphaFoldDB" id="A0A834R4K5"/>
<dbReference type="EMBL" id="WVUK01000065">
    <property type="protein sequence ID" value="KAF7489052.1"/>
    <property type="molecule type" value="Genomic_DNA"/>
</dbReference>
<accession>A0A834R4K5</accession>
<feature type="compositionally biased region" description="Low complexity" evidence="1">
    <location>
        <begin position="677"/>
        <end position="687"/>
    </location>
</feature>
<feature type="region of interest" description="Disordered" evidence="1">
    <location>
        <begin position="436"/>
        <end position="468"/>
    </location>
</feature>